<keyword evidence="6 11" id="KW-0812">Transmembrane</keyword>
<dbReference type="OMA" id="ISINNWE"/>
<keyword evidence="9 11" id="KW-0472">Membrane</keyword>
<evidence type="ECO:0000256" key="5">
    <source>
        <dbReference type="ARBA" id="ARBA00022679"/>
    </source>
</evidence>
<feature type="transmembrane region" description="Helical" evidence="11">
    <location>
        <begin position="1027"/>
        <end position="1050"/>
    </location>
</feature>
<keyword evidence="8 11" id="KW-1133">Transmembrane helix</keyword>
<feature type="region of interest" description="Disordered" evidence="10">
    <location>
        <begin position="64"/>
        <end position="121"/>
    </location>
</feature>
<evidence type="ECO:0000313" key="13">
    <source>
        <dbReference type="EMBL" id="OBZ73915.1"/>
    </source>
</evidence>
<dbReference type="EC" id="2.3.2.27" evidence="4"/>
<proteinExistence type="predicted"/>
<comment type="catalytic activity">
    <reaction evidence="1">
        <text>S-ubiquitinyl-[E2 ubiquitin-conjugating enzyme]-L-cysteine + [acceptor protein]-L-lysine = [E2 ubiquitin-conjugating enzyme]-L-cysteine + N(6)-ubiquitinyl-[acceptor protein]-L-lysine.</text>
        <dbReference type="EC" id="2.3.2.27"/>
    </reaction>
</comment>
<comment type="subcellular location">
    <subcellularLocation>
        <location evidence="2">Membrane</location>
        <topology evidence="2">Multi-pass membrane protein</topology>
    </subcellularLocation>
</comment>
<dbReference type="AlphaFoldDB" id="A0A1C7MAH3"/>
<feature type="transmembrane region" description="Helical" evidence="11">
    <location>
        <begin position="1119"/>
        <end position="1138"/>
    </location>
</feature>
<dbReference type="GO" id="GO:0005789">
    <property type="term" value="C:endoplasmic reticulum membrane"/>
    <property type="evidence" value="ECO:0007669"/>
    <property type="project" value="TreeGrafter"/>
</dbReference>
<keyword evidence="14" id="KW-1185">Reference proteome</keyword>
<evidence type="ECO:0000256" key="10">
    <source>
        <dbReference type="SAM" id="MobiDB-lite"/>
    </source>
</evidence>
<dbReference type="Pfam" id="PF23113">
    <property type="entry name" value="MARCHF6_C"/>
    <property type="match status" value="1"/>
</dbReference>
<dbReference type="PANTHER" id="PTHR13145">
    <property type="entry name" value="SSM4 PROTEIN"/>
    <property type="match status" value="1"/>
</dbReference>
<evidence type="ECO:0000256" key="11">
    <source>
        <dbReference type="SAM" id="Phobius"/>
    </source>
</evidence>
<evidence type="ECO:0000256" key="9">
    <source>
        <dbReference type="ARBA" id="ARBA00023136"/>
    </source>
</evidence>
<gene>
    <name evidence="13" type="primary">doa10</name>
    <name evidence="13" type="ORF">A0H81_05951</name>
</gene>
<dbReference type="InterPro" id="IPR056521">
    <property type="entry name" value="MARCHF6-like_C"/>
</dbReference>
<dbReference type="STRING" id="5627.A0A1C7MAH3"/>
<feature type="region of interest" description="Disordered" evidence="10">
    <location>
        <begin position="347"/>
        <end position="388"/>
    </location>
</feature>
<evidence type="ECO:0000256" key="3">
    <source>
        <dbReference type="ARBA" id="ARBA00004906"/>
    </source>
</evidence>
<feature type="transmembrane region" description="Helical" evidence="11">
    <location>
        <begin position="973"/>
        <end position="993"/>
    </location>
</feature>
<dbReference type="GO" id="GO:0036503">
    <property type="term" value="P:ERAD pathway"/>
    <property type="evidence" value="ECO:0007669"/>
    <property type="project" value="TreeGrafter"/>
</dbReference>
<comment type="pathway">
    <text evidence="3">Protein modification; protein ubiquitination.</text>
</comment>
<evidence type="ECO:0000256" key="2">
    <source>
        <dbReference type="ARBA" id="ARBA00004141"/>
    </source>
</evidence>
<evidence type="ECO:0000259" key="12">
    <source>
        <dbReference type="Pfam" id="PF23113"/>
    </source>
</evidence>
<dbReference type="Proteomes" id="UP000092993">
    <property type="component" value="Unassembled WGS sequence"/>
</dbReference>
<name>A0A1C7MAH3_GRIFR</name>
<protein>
    <recommendedName>
        <fullName evidence="4">RING-type E3 ubiquitin transferase</fullName>
        <ecNumber evidence="4">2.3.2.27</ecNumber>
    </recommendedName>
</protein>
<feature type="transmembrane region" description="Helical" evidence="11">
    <location>
        <begin position="709"/>
        <end position="730"/>
    </location>
</feature>
<evidence type="ECO:0000256" key="1">
    <source>
        <dbReference type="ARBA" id="ARBA00000900"/>
    </source>
</evidence>
<feature type="compositionally biased region" description="Acidic residues" evidence="10">
    <location>
        <begin position="348"/>
        <end position="367"/>
    </location>
</feature>
<dbReference type="OrthoDB" id="264354at2759"/>
<evidence type="ECO:0000313" key="14">
    <source>
        <dbReference type="Proteomes" id="UP000092993"/>
    </source>
</evidence>
<feature type="transmembrane region" description="Helical" evidence="11">
    <location>
        <begin position="658"/>
        <end position="689"/>
    </location>
</feature>
<comment type="caution">
    <text evidence="13">The sequence shown here is derived from an EMBL/GenBank/DDBJ whole genome shotgun (WGS) entry which is preliminary data.</text>
</comment>
<dbReference type="PANTHER" id="PTHR13145:SF0">
    <property type="entry name" value="E3 UBIQUITIN-PROTEIN LIGASE MARCHF6"/>
    <property type="match status" value="1"/>
</dbReference>
<organism evidence="13 14">
    <name type="scientific">Grifola frondosa</name>
    <name type="common">Maitake</name>
    <name type="synonym">Polyporus frondosus</name>
    <dbReference type="NCBI Taxonomy" id="5627"/>
    <lineage>
        <taxon>Eukaryota</taxon>
        <taxon>Fungi</taxon>
        <taxon>Dikarya</taxon>
        <taxon>Basidiomycota</taxon>
        <taxon>Agaricomycotina</taxon>
        <taxon>Agaricomycetes</taxon>
        <taxon>Polyporales</taxon>
        <taxon>Grifolaceae</taxon>
        <taxon>Grifola</taxon>
    </lineage>
</organism>
<keyword evidence="7" id="KW-0833">Ubl conjugation pathway</keyword>
<sequence>MQPAAVAPPAQAVRAPLYRRLLSHTIAVLADLMLTTTTEHRSFLRRHDAIMTGGMIMMGVHVKRDGSGKIKGSTSNGRRLARPFPHMHTARANRSPEDSPPSSEDENSDRESGGARKRRAVSAYVPTTAPLNLDPQQTAFTFAMPLAQQVPPWGIAQATEMSSTQPIFTPRSPQFQNPVRSDLDLLATADQLAEEYLTKGAGTSPADWSSTPPELLAALPEPYKRPTRPVSPPYSTVDNENAEIKYISLATAPSSSTPGSPRRPPLPIVTLPPSPFVFGAGPSASASRSHGHTPLASPSLATYRAPEELEAGPSNLSGYFDDDGPTVVELNRDEVEAEHRVYFREGEVEYEDEDDVDMADAEDEDDAEGVRWTDEDYQDEDEGEGDGEPLAFQLAEDGRAGDPVAPGLVQQRAEIQVVQGQPVDAGEDLDANIEDDVDGALEAIGLRGPIYGVLQNAALMIFILDTTIGLGVFLPFTIGKSTALLCLNPRRFIQILHMPLRAIRLITDPVVDVVLFLVSRLSCWRIGRVVQGNIYISLGCCDSIMERVVASTSAPEISSPDTTPSFITRILESDSALVRWSEPFFARLGKHVRLWSAEAQSTWLRLAVGDGPNERVFAVLLGYAVIGIVLALYLNVLTVGSVRNAGRAVRNAIRQQLLVVKVAAFIIVELVIFPLGCGIMLDVCTVWLFPQGSFRSRAAFLMYAPLTAIFYHWVLGTMFMYQFAVLLAGCRGIMRSGAMWFIKDPHDQNFILSEIFWSDQHYCSRTIMPFRWKVREPLSQVPIDLLFLHLALPYTLHYFRPKKALRQFGVWIWKFLASRLRLTSYMFGERRPEEEYSPKHWSWSALLFRQGIEMDDAEAVHDGTFRRVPNSDNIALVKDLPATAEVDGEGRPINDNEAKLIAAQNAEAERAKRIIKDDYVVVYMPPHLKYRVIIFLGCLWTVGSVLLATVLAAPILLGRGFFRLFVPYDVHDGYSFIAGFYLLWASWLVGFALDQMDKRRQRRGGDEPRAEFPLYLAKRSLLWIAKISYMMFFLGIVIPTLLALVLELYIVQPIKQTINPTMVPQIRIVDMWALGLLYTKIIIRSLRAQLPPHGMMLGVDHIIRNGWTHADPVKATKEVIAPLLVGLVGMILLPPAMVWSLCKLVTLPVDGSFLFLHVYPTIFTFAATTHGIIVLSKVIVTWSQSIRDKEFLVEMRLRNLEPEAEQQAKIEGEEDEYEE</sequence>
<feature type="transmembrane region" description="Helical" evidence="11">
    <location>
        <begin position="616"/>
        <end position="637"/>
    </location>
</feature>
<dbReference type="EMBL" id="LUGG01000006">
    <property type="protein sequence ID" value="OBZ73915.1"/>
    <property type="molecule type" value="Genomic_DNA"/>
</dbReference>
<evidence type="ECO:0000256" key="7">
    <source>
        <dbReference type="ARBA" id="ARBA00022786"/>
    </source>
</evidence>
<feature type="transmembrane region" description="Helical" evidence="11">
    <location>
        <begin position="932"/>
        <end position="953"/>
    </location>
</feature>
<evidence type="ECO:0000256" key="4">
    <source>
        <dbReference type="ARBA" id="ARBA00012483"/>
    </source>
</evidence>
<feature type="domain" description="E3 ubiquitin-protein ligase MARCHF6-like C-terminal" evidence="12">
    <location>
        <begin position="1018"/>
        <end position="1187"/>
    </location>
</feature>
<keyword evidence="5" id="KW-0808">Transferase</keyword>
<dbReference type="GO" id="GO:0061630">
    <property type="term" value="F:ubiquitin protein ligase activity"/>
    <property type="evidence" value="ECO:0007669"/>
    <property type="project" value="UniProtKB-EC"/>
</dbReference>
<feature type="transmembrane region" description="Helical" evidence="11">
    <location>
        <begin position="1158"/>
        <end position="1180"/>
    </location>
</feature>
<evidence type="ECO:0000256" key="8">
    <source>
        <dbReference type="ARBA" id="ARBA00022989"/>
    </source>
</evidence>
<feature type="compositionally biased region" description="Acidic residues" evidence="10">
    <location>
        <begin position="375"/>
        <end position="387"/>
    </location>
</feature>
<evidence type="ECO:0000256" key="6">
    <source>
        <dbReference type="ARBA" id="ARBA00022692"/>
    </source>
</evidence>
<feature type="transmembrane region" description="Helical" evidence="11">
    <location>
        <begin position="1062"/>
        <end position="1083"/>
    </location>
</feature>
<reference evidence="13 14" key="1">
    <citation type="submission" date="2016-03" db="EMBL/GenBank/DDBJ databases">
        <title>Whole genome sequencing of Grifola frondosa 9006-11.</title>
        <authorList>
            <person name="Min B."/>
            <person name="Park H."/>
            <person name="Kim J.-G."/>
            <person name="Cho H."/>
            <person name="Oh Y.-L."/>
            <person name="Kong W.-S."/>
            <person name="Choi I.-G."/>
        </authorList>
    </citation>
    <scope>NUCLEOTIDE SEQUENCE [LARGE SCALE GENOMIC DNA]</scope>
    <source>
        <strain evidence="13 14">9006-11</strain>
    </source>
</reference>
<accession>A0A1C7MAH3</accession>